<dbReference type="PROSITE" id="PS51608">
    <property type="entry name" value="SAM_MT_UBIE"/>
    <property type="match status" value="1"/>
</dbReference>
<dbReference type="Pfam" id="PF01209">
    <property type="entry name" value="Ubie_methyltran"/>
    <property type="match status" value="1"/>
</dbReference>
<accession>A0A0V8GKD3</accession>
<dbReference type="RefSeq" id="WP_023468641.1">
    <property type="nucleotide sequence ID" value="NZ_FMYN01000001.1"/>
</dbReference>
<dbReference type="PANTHER" id="PTHR43591:SF24">
    <property type="entry name" value="2-METHOXY-6-POLYPRENYL-1,4-BENZOQUINOL METHYLASE, MITOCHONDRIAL"/>
    <property type="match status" value="1"/>
</dbReference>
<reference evidence="7 10" key="1">
    <citation type="journal article" date="2015" name="Int. J. Syst. Evol. Microbiol.">
        <title>Exiguobacterium enclense sp. nov., isolated from sediment.</title>
        <authorList>
            <person name="Dastager S.G."/>
            <person name="Mawlankar R."/>
            <person name="Sonalkar V.V."/>
            <person name="Thorat M.N."/>
            <person name="Mual P."/>
            <person name="Verma A."/>
            <person name="Krishnamurthi S."/>
            <person name="Tang S.K."/>
            <person name="Li W.J."/>
        </authorList>
    </citation>
    <scope>NUCLEOTIDE SEQUENCE [LARGE SCALE GENOMIC DNA]</scope>
    <source>
        <strain evidence="7 10">NIO-1109</strain>
    </source>
</reference>
<dbReference type="PANTHER" id="PTHR43591">
    <property type="entry name" value="METHYLTRANSFERASE"/>
    <property type="match status" value="1"/>
</dbReference>
<dbReference type="InterPro" id="IPR029063">
    <property type="entry name" value="SAM-dependent_MTases_sf"/>
</dbReference>
<dbReference type="Gene3D" id="3.40.50.150">
    <property type="entry name" value="Vaccinia Virus protein VP39"/>
    <property type="match status" value="1"/>
</dbReference>
<dbReference type="PROSITE" id="PS01184">
    <property type="entry name" value="UBIE_2"/>
    <property type="match status" value="1"/>
</dbReference>
<dbReference type="Proteomes" id="UP000053797">
    <property type="component" value="Unassembled WGS sequence"/>
</dbReference>
<reference evidence="9 12" key="3">
    <citation type="submission" date="2023-12" db="EMBL/GenBank/DDBJ databases">
        <authorList>
            <person name="Easwaran N."/>
            <person name="Lazarus H.P.S."/>
        </authorList>
    </citation>
    <scope>NUCLEOTIDE SEQUENCE [LARGE SCALE GENOMIC DNA]</scope>
    <source>
        <strain evidence="9 12">VIT-2023</strain>
    </source>
</reference>
<dbReference type="SUPFAM" id="SSF53335">
    <property type="entry name" value="S-adenosyl-L-methionine-dependent methyltransferases"/>
    <property type="match status" value="1"/>
</dbReference>
<dbReference type="GO" id="GO:0043770">
    <property type="term" value="F:demethylmenaquinone methyltransferase activity"/>
    <property type="evidence" value="ECO:0007669"/>
    <property type="project" value="UniProtKB-UniRule"/>
</dbReference>
<dbReference type="EC" id="2.1.1.163" evidence="6"/>
<proteinExistence type="inferred from homology"/>
<protein>
    <recommendedName>
        <fullName evidence="6">Demethylmenaquinone methyltransferase</fullName>
        <ecNumber evidence="6">2.1.1.163</ecNumber>
    </recommendedName>
</protein>
<dbReference type="InterPro" id="IPR004033">
    <property type="entry name" value="UbiE/COQ5_MeTrFase"/>
</dbReference>
<dbReference type="GO" id="GO:0009234">
    <property type="term" value="P:menaquinone biosynthetic process"/>
    <property type="evidence" value="ECO:0007669"/>
    <property type="project" value="UniProtKB-UniRule"/>
</dbReference>
<keyword evidence="2 6" id="KW-0489">Methyltransferase</keyword>
<dbReference type="CDD" id="cd02440">
    <property type="entry name" value="AdoMet_MTases"/>
    <property type="match status" value="1"/>
</dbReference>
<dbReference type="HAMAP" id="MF_01813">
    <property type="entry name" value="MenG_UbiE_methyltr"/>
    <property type="match status" value="1"/>
</dbReference>
<comment type="catalytic activity">
    <reaction evidence="6">
        <text>a 2-demethylmenaquinol + S-adenosyl-L-methionine = a menaquinol + S-adenosyl-L-homocysteine + H(+)</text>
        <dbReference type="Rhea" id="RHEA:42640"/>
        <dbReference type="Rhea" id="RHEA-COMP:9539"/>
        <dbReference type="Rhea" id="RHEA-COMP:9563"/>
        <dbReference type="ChEBI" id="CHEBI:15378"/>
        <dbReference type="ChEBI" id="CHEBI:18151"/>
        <dbReference type="ChEBI" id="CHEBI:55437"/>
        <dbReference type="ChEBI" id="CHEBI:57856"/>
        <dbReference type="ChEBI" id="CHEBI:59789"/>
        <dbReference type="EC" id="2.1.1.163"/>
    </reaction>
</comment>
<dbReference type="Proteomes" id="UP001387110">
    <property type="component" value="Unassembled WGS sequence"/>
</dbReference>
<comment type="caution">
    <text evidence="6">Lacks conserved residue(s) required for the propagation of feature annotation.</text>
</comment>
<reference evidence="8 11" key="2">
    <citation type="journal article" date="2016" name="Front. Microbiol.">
        <title>Genomic Resource of Rice Seed Associated Bacteria.</title>
        <authorList>
            <person name="Midha S."/>
            <person name="Bansal K."/>
            <person name="Sharma S."/>
            <person name="Kumar N."/>
            <person name="Patil P.P."/>
            <person name="Chaudhry V."/>
            <person name="Patil P.B."/>
        </authorList>
    </citation>
    <scope>NUCLEOTIDE SEQUENCE [LARGE SCALE GENOMIC DNA]</scope>
    <source>
        <strain evidence="8 11">RSA11</strain>
    </source>
</reference>
<feature type="binding site" evidence="6">
    <location>
        <position position="59"/>
    </location>
    <ligand>
        <name>S-adenosyl-L-methionine</name>
        <dbReference type="ChEBI" id="CHEBI:59789"/>
    </ligand>
</feature>
<evidence type="ECO:0000256" key="2">
    <source>
        <dbReference type="ARBA" id="ARBA00022603"/>
    </source>
</evidence>
<keyword evidence="8" id="KW-0830">Ubiquinone</keyword>
<evidence type="ECO:0000313" key="10">
    <source>
        <dbReference type="Proteomes" id="UP000053797"/>
    </source>
</evidence>
<dbReference type="UniPathway" id="UPA00079">
    <property type="reaction ID" value="UER00169"/>
</dbReference>
<comment type="caution">
    <text evidence="7">The sequence shown here is derived from an EMBL/GenBank/DDBJ whole genome shotgun (WGS) entry which is preliminary data.</text>
</comment>
<keyword evidence="1 6" id="KW-0474">Menaquinone biosynthesis</keyword>
<dbReference type="NCBIfam" id="NF001243">
    <property type="entry name" value="PRK00216.1-4"/>
    <property type="match status" value="1"/>
</dbReference>
<evidence type="ECO:0000313" key="7">
    <source>
        <dbReference type="EMBL" id="KSU50715.1"/>
    </source>
</evidence>
<dbReference type="EMBL" id="JBAWKY010000001">
    <property type="protein sequence ID" value="MEI4461270.1"/>
    <property type="molecule type" value="Genomic_DNA"/>
</dbReference>
<dbReference type="NCBIfam" id="NF001244">
    <property type="entry name" value="PRK00216.1-5"/>
    <property type="match status" value="1"/>
</dbReference>
<dbReference type="Proteomes" id="UP000072605">
    <property type="component" value="Unassembled WGS sequence"/>
</dbReference>
<dbReference type="EMBL" id="LNQL01000001">
    <property type="protein sequence ID" value="KSU50715.1"/>
    <property type="molecule type" value="Genomic_DNA"/>
</dbReference>
<organism evidence="7 10">
    <name type="scientific">Exiguobacterium indicum</name>
    <dbReference type="NCBI Taxonomy" id="296995"/>
    <lineage>
        <taxon>Bacteria</taxon>
        <taxon>Bacillati</taxon>
        <taxon>Bacillota</taxon>
        <taxon>Bacilli</taxon>
        <taxon>Bacillales</taxon>
        <taxon>Bacillales Family XII. Incertae Sedis</taxon>
        <taxon>Exiguobacterium</taxon>
    </lineage>
</organism>
<comment type="similarity">
    <text evidence="6">Belongs to the class I-like SAM-binding methyltransferase superfamily. MenG/UbiE family.</text>
</comment>
<dbReference type="AlphaFoldDB" id="A0A0V8GKD3"/>
<evidence type="ECO:0000313" key="12">
    <source>
        <dbReference type="Proteomes" id="UP001387110"/>
    </source>
</evidence>
<comment type="pathway">
    <text evidence="6">Quinol/quinone metabolism; menaquinone biosynthesis; menaquinol from 1,4-dihydroxy-2-naphthoate: step 2/2.</text>
</comment>
<name>A0A0V8GKD3_9BACL</name>
<evidence type="ECO:0000256" key="4">
    <source>
        <dbReference type="ARBA" id="ARBA00022691"/>
    </source>
</evidence>
<evidence type="ECO:0000313" key="9">
    <source>
        <dbReference type="EMBL" id="MEI4461270.1"/>
    </source>
</evidence>
<keyword evidence="12" id="KW-1185">Reference proteome</keyword>
<gene>
    <name evidence="6" type="primary">menG</name>
    <name evidence="7" type="ORF">AS033_04850</name>
    <name evidence="8" type="ORF">RSA11_10005</name>
    <name evidence="9" type="ORF">SZL87_02400</name>
</gene>
<evidence type="ECO:0000256" key="6">
    <source>
        <dbReference type="HAMAP-Rule" id="MF_01813"/>
    </source>
</evidence>
<comment type="function">
    <text evidence="5 6">Methyltransferase required for the conversion of demethylmenaquinol (DMKH2) to menaquinol (MKH2).</text>
</comment>
<feature type="binding site" evidence="6">
    <location>
        <begin position="107"/>
        <end position="108"/>
    </location>
    <ligand>
        <name>S-adenosyl-L-methionine</name>
        <dbReference type="ChEBI" id="CHEBI:59789"/>
    </ligand>
</feature>
<sequence>MQAKDKEKKVYEVFQSISTNYDQMNSVISFRLHKLWRRETMRRMQVFPGAKCLDLCCGTADWTIQLAKAAGPTGVIKGLDFSENMLRVGVEKVEALDMKNIELIHGNAMDLPFGDNSFDYVTIGFGLRNVPDYLQVIKEMHRVLKPGGTVVCLETSQPTAPIFREAYSLYFGKIMPQVGRLLAKSYDQYNWLQESTEVFLDRVELKQLFEQAGFMQVEVKAFAGGAAAMHLGKKW</sequence>
<keyword evidence="3 6" id="KW-0808">Transferase</keyword>
<dbReference type="PROSITE" id="PS01183">
    <property type="entry name" value="UBIE_1"/>
    <property type="match status" value="1"/>
</dbReference>
<dbReference type="FunFam" id="3.40.50.150:FF:000086">
    <property type="entry name" value="Demethylmenaquinone methyltransferase"/>
    <property type="match status" value="1"/>
</dbReference>
<evidence type="ECO:0000256" key="1">
    <source>
        <dbReference type="ARBA" id="ARBA00022428"/>
    </source>
</evidence>
<dbReference type="EMBL" id="LDQV01000023">
    <property type="protein sequence ID" value="KTR26562.1"/>
    <property type="molecule type" value="Genomic_DNA"/>
</dbReference>
<evidence type="ECO:0000256" key="3">
    <source>
        <dbReference type="ARBA" id="ARBA00022679"/>
    </source>
</evidence>
<dbReference type="GeneID" id="90837058"/>
<keyword evidence="4 6" id="KW-0949">S-adenosyl-L-methionine</keyword>
<feature type="binding site" evidence="6">
    <location>
        <position position="80"/>
    </location>
    <ligand>
        <name>S-adenosyl-L-methionine</name>
        <dbReference type="ChEBI" id="CHEBI:59789"/>
    </ligand>
</feature>
<evidence type="ECO:0000313" key="8">
    <source>
        <dbReference type="EMBL" id="KTR26562.1"/>
    </source>
</evidence>
<dbReference type="InterPro" id="IPR023576">
    <property type="entry name" value="UbiE/COQ5_MeTrFase_CS"/>
</dbReference>
<evidence type="ECO:0000256" key="5">
    <source>
        <dbReference type="ARBA" id="ARBA00059758"/>
    </source>
</evidence>
<dbReference type="OrthoDB" id="9808140at2"/>
<evidence type="ECO:0000313" key="11">
    <source>
        <dbReference type="Proteomes" id="UP000072605"/>
    </source>
</evidence>
<dbReference type="GO" id="GO:0032259">
    <property type="term" value="P:methylation"/>
    <property type="evidence" value="ECO:0007669"/>
    <property type="project" value="UniProtKB-KW"/>
</dbReference>
<dbReference type="NCBIfam" id="TIGR01934">
    <property type="entry name" value="MenG_MenH_UbiE"/>
    <property type="match status" value="1"/>
</dbReference>